<reference evidence="2" key="1">
    <citation type="journal article" date="2013" name="Nature">
        <title>Pan genome of the phytoplankton Emiliania underpins its global distribution.</title>
        <authorList>
            <person name="Read B.A."/>
            <person name="Kegel J."/>
            <person name="Klute M.J."/>
            <person name="Kuo A."/>
            <person name="Lefebvre S.C."/>
            <person name="Maumus F."/>
            <person name="Mayer C."/>
            <person name="Miller J."/>
            <person name="Monier A."/>
            <person name="Salamov A."/>
            <person name="Young J."/>
            <person name="Aguilar M."/>
            <person name="Claverie J.M."/>
            <person name="Frickenhaus S."/>
            <person name="Gonzalez K."/>
            <person name="Herman E.K."/>
            <person name="Lin Y.C."/>
            <person name="Napier J."/>
            <person name="Ogata H."/>
            <person name="Sarno A.F."/>
            <person name="Shmutz J."/>
            <person name="Schroeder D."/>
            <person name="de Vargas C."/>
            <person name="Verret F."/>
            <person name="von Dassow P."/>
            <person name="Valentin K."/>
            <person name="Van de Peer Y."/>
            <person name="Wheeler G."/>
            <person name="Dacks J.B."/>
            <person name="Delwiche C.F."/>
            <person name="Dyhrman S.T."/>
            <person name="Glockner G."/>
            <person name="John U."/>
            <person name="Richards T."/>
            <person name="Worden A.Z."/>
            <person name="Zhang X."/>
            <person name="Grigoriev I.V."/>
            <person name="Allen A.E."/>
            <person name="Bidle K."/>
            <person name="Borodovsky M."/>
            <person name="Bowler C."/>
            <person name="Brownlee C."/>
            <person name="Cock J.M."/>
            <person name="Elias M."/>
            <person name="Gladyshev V.N."/>
            <person name="Groth M."/>
            <person name="Guda C."/>
            <person name="Hadaegh A."/>
            <person name="Iglesias-Rodriguez M.D."/>
            <person name="Jenkins J."/>
            <person name="Jones B.M."/>
            <person name="Lawson T."/>
            <person name="Leese F."/>
            <person name="Lindquist E."/>
            <person name="Lobanov A."/>
            <person name="Lomsadze A."/>
            <person name="Malik S.B."/>
            <person name="Marsh M.E."/>
            <person name="Mackinder L."/>
            <person name="Mock T."/>
            <person name="Mueller-Roeber B."/>
            <person name="Pagarete A."/>
            <person name="Parker M."/>
            <person name="Probert I."/>
            <person name="Quesneville H."/>
            <person name="Raines C."/>
            <person name="Rensing S.A."/>
            <person name="Riano-Pachon D.M."/>
            <person name="Richier S."/>
            <person name="Rokitta S."/>
            <person name="Shiraiwa Y."/>
            <person name="Soanes D.M."/>
            <person name="van der Giezen M."/>
            <person name="Wahlund T.M."/>
            <person name="Williams B."/>
            <person name="Wilson W."/>
            <person name="Wolfe G."/>
            <person name="Wurch L.L."/>
        </authorList>
    </citation>
    <scope>NUCLEOTIDE SEQUENCE</scope>
</reference>
<evidence type="ECO:0000313" key="2">
    <source>
        <dbReference type="Proteomes" id="UP000013827"/>
    </source>
</evidence>
<dbReference type="EnsemblProtists" id="EOD14503">
    <property type="protein sequence ID" value="EOD14503"/>
    <property type="gene ID" value="EMIHUDRAFT_196871"/>
</dbReference>
<keyword evidence="2" id="KW-1185">Reference proteome</keyword>
<name>A0A0D3ITB8_EMIH1</name>
<sequence>MNESLEAPSKVARLSSFECWGKILAGRPCRCGDYNSRELPHHTSGSACHHHGILVPADRVRMLSTPPSLANSASNGVWSEHRAPLSGNLQKSDDPAVFNVATSAPLPAEWCATCPHSGAAVISFILSHSSLGVPQLQPVLQQHMLPLQQHALGGALPVQAREPPLLGVHPGHYEVLRQSALLQHRVIPFPSGLPGYEAQAILGRHPQHLLQQPEAVQTVASPLHYAPHASAFHSVQHRNR</sequence>
<organism evidence="1 2">
    <name type="scientific">Emiliania huxleyi (strain CCMP1516)</name>
    <dbReference type="NCBI Taxonomy" id="280463"/>
    <lineage>
        <taxon>Eukaryota</taxon>
        <taxon>Haptista</taxon>
        <taxon>Haptophyta</taxon>
        <taxon>Prymnesiophyceae</taxon>
        <taxon>Isochrysidales</taxon>
        <taxon>Noelaerhabdaceae</taxon>
        <taxon>Emiliania</taxon>
    </lineage>
</organism>
<dbReference type="AlphaFoldDB" id="A0A0D3ITB8"/>
<dbReference type="HOGENOM" id="CLU_1158196_0_0_1"/>
<dbReference type="PaxDb" id="2903-EOD14503"/>
<accession>A0A0D3ITB8</accession>
<dbReference type="RefSeq" id="XP_005766932.1">
    <property type="nucleotide sequence ID" value="XM_005766875.1"/>
</dbReference>
<dbReference type="KEGG" id="ehx:EMIHUDRAFT_196871"/>
<evidence type="ECO:0000313" key="1">
    <source>
        <dbReference type="EnsemblProtists" id="EOD14503"/>
    </source>
</evidence>
<dbReference type="GeneID" id="17260645"/>
<proteinExistence type="predicted"/>
<reference evidence="1" key="2">
    <citation type="submission" date="2024-10" db="UniProtKB">
        <authorList>
            <consortium name="EnsemblProtists"/>
        </authorList>
    </citation>
    <scope>IDENTIFICATION</scope>
</reference>
<dbReference type="Proteomes" id="UP000013827">
    <property type="component" value="Unassembled WGS sequence"/>
</dbReference>
<protein>
    <submittedName>
        <fullName evidence="1">Uncharacterized protein</fullName>
    </submittedName>
</protein>